<evidence type="ECO:0000256" key="1">
    <source>
        <dbReference type="ARBA" id="ARBA00038085"/>
    </source>
</evidence>
<accession>A0A7K5P077</accession>
<evidence type="ECO:0000313" key="3">
    <source>
        <dbReference type="Proteomes" id="UP000524558"/>
    </source>
</evidence>
<keyword evidence="3" id="KW-1185">Reference proteome</keyword>
<dbReference type="PANTHER" id="PTHR31475:SF3">
    <property type="entry name" value="UPF0462 PROTEIN C4ORF33"/>
    <property type="match status" value="1"/>
</dbReference>
<proteinExistence type="inferred from homology"/>
<dbReference type="AlphaFoldDB" id="A0A7K5P077"/>
<comment type="caution">
    <text evidence="2">The sequence shown here is derived from an EMBL/GenBank/DDBJ whole genome shotgun (WGS) entry which is preliminary data.</text>
</comment>
<comment type="similarity">
    <text evidence="1">Belongs to the UPF0462 family.</text>
</comment>
<feature type="non-terminal residue" evidence="2">
    <location>
        <position position="1"/>
    </location>
</feature>
<dbReference type="EMBL" id="VYZF01004554">
    <property type="protein sequence ID" value="NWT48532.1"/>
    <property type="molecule type" value="Genomic_DNA"/>
</dbReference>
<reference evidence="2 3" key="1">
    <citation type="submission" date="2019-09" db="EMBL/GenBank/DDBJ databases">
        <title>Bird 10,000 Genomes (B10K) Project - Family phase.</title>
        <authorList>
            <person name="Zhang G."/>
        </authorList>
    </citation>
    <scope>NUCLEOTIDE SEQUENCE [LARGE SCALE GENOMIC DNA]</scope>
    <source>
        <strain evidence="2">B10K-DU-021-33</strain>
        <tissue evidence="2">Mixed tissue sample</tissue>
    </source>
</reference>
<feature type="non-terminal residue" evidence="2">
    <location>
        <position position="171"/>
    </location>
</feature>
<dbReference type="Proteomes" id="UP000524558">
    <property type="component" value="Unassembled WGS sequence"/>
</dbReference>
<name>A0A7K5P077_CHRMC</name>
<evidence type="ECO:0000313" key="2">
    <source>
        <dbReference type="EMBL" id="NWT48532.1"/>
    </source>
</evidence>
<dbReference type="PANTHER" id="PTHR31475">
    <property type="entry name" value="UPF0462 PROTEIN"/>
    <property type="match status" value="1"/>
</dbReference>
<protein>
    <submittedName>
        <fullName evidence="2">CD033 protein</fullName>
    </submittedName>
</protein>
<sequence length="171" mass="19565">RYYMKMEFTIKHTWDGLPVSHEPVTIVLKSDNAGLLMEVTAPFFNDPPAPLGEPGKPFSRLWDYEGKCNCSAANISDLKLCSAFFDSHGQHLVLLLSGKRRVWEEELPLEFEVTRMKTKWEGKAHLPWSYFPPSANKFNAFAIHGSGEDRKYEALYPVPQHELQEGQKPDL</sequence>
<organism evidence="2 3">
    <name type="scientific">Chroicocephalus maculipennis</name>
    <name type="common">Brown-hooded gull</name>
    <name type="synonym">Larus maculipennis</name>
    <dbReference type="NCBI Taxonomy" id="287016"/>
    <lineage>
        <taxon>Eukaryota</taxon>
        <taxon>Metazoa</taxon>
        <taxon>Chordata</taxon>
        <taxon>Craniata</taxon>
        <taxon>Vertebrata</taxon>
        <taxon>Euteleostomi</taxon>
        <taxon>Archelosauria</taxon>
        <taxon>Archosauria</taxon>
        <taxon>Dinosauria</taxon>
        <taxon>Saurischia</taxon>
        <taxon>Theropoda</taxon>
        <taxon>Coelurosauria</taxon>
        <taxon>Aves</taxon>
        <taxon>Neognathae</taxon>
        <taxon>Neoaves</taxon>
        <taxon>Charadriiformes</taxon>
        <taxon>Laridae</taxon>
        <taxon>Chroicocephalus</taxon>
    </lineage>
</organism>
<gene>
    <name evidence="2" type="ORF">CHRMAC_R12981</name>
</gene>